<keyword evidence="8" id="KW-1185">Reference proteome</keyword>
<name>A0ABV7F9K0_9GAMM</name>
<protein>
    <submittedName>
        <fullName evidence="7">Rhombosortase</fullName>
        <ecNumber evidence="7">3.4.21.-</ecNumber>
    </submittedName>
</protein>
<evidence type="ECO:0000313" key="8">
    <source>
        <dbReference type="Proteomes" id="UP001595555"/>
    </source>
</evidence>
<evidence type="ECO:0000256" key="2">
    <source>
        <dbReference type="ARBA" id="ARBA00022692"/>
    </source>
</evidence>
<dbReference type="Pfam" id="PF01694">
    <property type="entry name" value="Rhomboid"/>
    <property type="match status" value="1"/>
</dbReference>
<feature type="transmembrane region" description="Helical" evidence="5">
    <location>
        <begin position="60"/>
        <end position="78"/>
    </location>
</feature>
<dbReference type="NCBIfam" id="TIGR03902">
    <property type="entry name" value="rhom_GG_sort"/>
    <property type="match status" value="1"/>
</dbReference>
<feature type="transmembrane region" description="Helical" evidence="5">
    <location>
        <begin position="32"/>
        <end position="53"/>
    </location>
</feature>
<proteinExistence type="predicted"/>
<organism evidence="7 8">
    <name type="scientific">Cellvibrio fontiphilus</name>
    <dbReference type="NCBI Taxonomy" id="1815559"/>
    <lineage>
        <taxon>Bacteria</taxon>
        <taxon>Pseudomonadati</taxon>
        <taxon>Pseudomonadota</taxon>
        <taxon>Gammaproteobacteria</taxon>
        <taxon>Cellvibrionales</taxon>
        <taxon>Cellvibrionaceae</taxon>
        <taxon>Cellvibrio</taxon>
    </lineage>
</organism>
<feature type="transmembrane region" description="Helical" evidence="5">
    <location>
        <begin position="90"/>
        <end position="109"/>
    </location>
</feature>
<reference evidence="8" key="1">
    <citation type="journal article" date="2019" name="Int. J. Syst. Evol. Microbiol.">
        <title>The Global Catalogue of Microorganisms (GCM) 10K type strain sequencing project: providing services to taxonomists for standard genome sequencing and annotation.</title>
        <authorList>
            <consortium name="The Broad Institute Genomics Platform"/>
            <consortium name="The Broad Institute Genome Sequencing Center for Infectious Disease"/>
            <person name="Wu L."/>
            <person name="Ma J."/>
        </authorList>
    </citation>
    <scope>NUCLEOTIDE SEQUENCE [LARGE SCALE GENOMIC DNA]</scope>
    <source>
        <strain evidence="8">KCTC 52237</strain>
    </source>
</reference>
<evidence type="ECO:0000256" key="1">
    <source>
        <dbReference type="ARBA" id="ARBA00004141"/>
    </source>
</evidence>
<dbReference type="SUPFAM" id="SSF144091">
    <property type="entry name" value="Rhomboid-like"/>
    <property type="match status" value="1"/>
</dbReference>
<dbReference type="Proteomes" id="UP001595555">
    <property type="component" value="Unassembled WGS sequence"/>
</dbReference>
<dbReference type="InterPro" id="IPR023826">
    <property type="entry name" value="Rhom-like_SP_proteobac"/>
</dbReference>
<evidence type="ECO:0000256" key="5">
    <source>
        <dbReference type="SAM" id="Phobius"/>
    </source>
</evidence>
<comment type="caution">
    <text evidence="7">The sequence shown here is derived from an EMBL/GenBank/DDBJ whole genome shotgun (WGS) entry which is preliminary data.</text>
</comment>
<keyword evidence="4 5" id="KW-0472">Membrane</keyword>
<dbReference type="InterPro" id="IPR022764">
    <property type="entry name" value="Peptidase_S54_rhomboid_dom"/>
</dbReference>
<keyword evidence="7" id="KW-0378">Hydrolase</keyword>
<dbReference type="InterPro" id="IPR035952">
    <property type="entry name" value="Rhomboid-like_sf"/>
</dbReference>
<dbReference type="GO" id="GO:0016787">
    <property type="term" value="F:hydrolase activity"/>
    <property type="evidence" value="ECO:0007669"/>
    <property type="project" value="UniProtKB-KW"/>
</dbReference>
<keyword evidence="2 5" id="KW-0812">Transmembrane</keyword>
<evidence type="ECO:0000259" key="6">
    <source>
        <dbReference type="Pfam" id="PF01694"/>
    </source>
</evidence>
<dbReference type="RefSeq" id="WP_378115099.1">
    <property type="nucleotide sequence ID" value="NZ_JBHRTF010000001.1"/>
</dbReference>
<dbReference type="PANTHER" id="PTHR43066">
    <property type="entry name" value="RHOMBOID-RELATED PROTEIN"/>
    <property type="match status" value="1"/>
</dbReference>
<evidence type="ECO:0000313" key="7">
    <source>
        <dbReference type="EMBL" id="MFC3114087.1"/>
    </source>
</evidence>
<dbReference type="EMBL" id="JBHRTF010000001">
    <property type="protein sequence ID" value="MFC3114087.1"/>
    <property type="molecule type" value="Genomic_DNA"/>
</dbReference>
<evidence type="ECO:0000256" key="4">
    <source>
        <dbReference type="ARBA" id="ARBA00023136"/>
    </source>
</evidence>
<dbReference type="EC" id="3.4.21.-" evidence="7"/>
<accession>A0ABV7F9K0</accession>
<comment type="subcellular location">
    <subcellularLocation>
        <location evidence="1">Membrane</location>
        <topology evidence="1">Multi-pass membrane protein</topology>
    </subcellularLocation>
</comment>
<evidence type="ECO:0000256" key="3">
    <source>
        <dbReference type="ARBA" id="ARBA00022989"/>
    </source>
</evidence>
<gene>
    <name evidence="7" type="primary">rrtA</name>
    <name evidence="7" type="ORF">ACFODX_00865</name>
</gene>
<dbReference type="Gene3D" id="1.20.1540.10">
    <property type="entry name" value="Rhomboid-like"/>
    <property type="match status" value="1"/>
</dbReference>
<sequence length="176" mass="19047">MESSLFPLLGLYPDQVSTGEIWRLLSANFVHFGWIHTLMNLAALLLCVLAFFMETSIRKFLFLLLWCCAAVGLGIYFFNPEYQPYAGLSGALHGLIVVGLIGAGAYPWWIRAAGLLLVAAKLLQENSAGYQATDLQQLIPAAVAVESHVYGAIAGLIFAVGDSLLGAMQKKTNIRG</sequence>
<feature type="domain" description="Peptidase S54 rhomboid" evidence="6">
    <location>
        <begin position="19"/>
        <end position="160"/>
    </location>
</feature>
<keyword evidence="3 5" id="KW-1133">Transmembrane helix</keyword>